<feature type="region of interest" description="Disordered" evidence="1">
    <location>
        <begin position="1"/>
        <end position="59"/>
    </location>
</feature>
<evidence type="ECO:0000313" key="3">
    <source>
        <dbReference type="Proteomes" id="UP001157440"/>
    </source>
</evidence>
<accession>A0AA37THB7</accession>
<name>A0AA37THB7_9HYPH</name>
<evidence type="ECO:0008006" key="4">
    <source>
        <dbReference type="Google" id="ProtNLM"/>
    </source>
</evidence>
<sequence>MSAKQPPPHARGSLKEALGKITGDPEVEAQGRAEKHGVRGAPEPAKVPGRAARTGRQPV</sequence>
<organism evidence="2 3">
    <name type="scientific">Methylobacterium tardum</name>
    <dbReference type="NCBI Taxonomy" id="374432"/>
    <lineage>
        <taxon>Bacteria</taxon>
        <taxon>Pseudomonadati</taxon>
        <taxon>Pseudomonadota</taxon>
        <taxon>Alphaproteobacteria</taxon>
        <taxon>Hyphomicrobiales</taxon>
        <taxon>Methylobacteriaceae</taxon>
        <taxon>Methylobacterium</taxon>
    </lineage>
</organism>
<proteinExistence type="predicted"/>
<comment type="caution">
    <text evidence="2">The sequence shown here is derived from an EMBL/GenBank/DDBJ whole genome shotgun (WGS) entry which is preliminary data.</text>
</comment>
<dbReference type="EMBL" id="BSPL01000018">
    <property type="protein sequence ID" value="GLS71715.1"/>
    <property type="molecule type" value="Genomic_DNA"/>
</dbReference>
<dbReference type="Proteomes" id="UP001157440">
    <property type="component" value="Unassembled WGS sequence"/>
</dbReference>
<gene>
    <name evidence="2" type="ORF">GCM10007890_37280</name>
</gene>
<evidence type="ECO:0000313" key="2">
    <source>
        <dbReference type="EMBL" id="GLS71715.1"/>
    </source>
</evidence>
<reference evidence="3" key="1">
    <citation type="journal article" date="2019" name="Int. J. Syst. Evol. Microbiol.">
        <title>The Global Catalogue of Microorganisms (GCM) 10K type strain sequencing project: providing services to taxonomists for standard genome sequencing and annotation.</title>
        <authorList>
            <consortium name="The Broad Institute Genomics Platform"/>
            <consortium name="The Broad Institute Genome Sequencing Center for Infectious Disease"/>
            <person name="Wu L."/>
            <person name="Ma J."/>
        </authorList>
    </citation>
    <scope>NUCLEOTIDE SEQUENCE [LARGE SCALE GENOMIC DNA]</scope>
    <source>
        <strain evidence="3">NBRC 103632</strain>
    </source>
</reference>
<keyword evidence="3" id="KW-1185">Reference proteome</keyword>
<evidence type="ECO:0000256" key="1">
    <source>
        <dbReference type="SAM" id="MobiDB-lite"/>
    </source>
</evidence>
<protein>
    <recommendedName>
        <fullName evidence="4">CsbD family protein</fullName>
    </recommendedName>
</protein>
<dbReference type="AlphaFoldDB" id="A0AA37THB7"/>